<keyword evidence="3" id="KW-1185">Reference proteome</keyword>
<evidence type="ECO:0000313" key="3">
    <source>
        <dbReference type="Proteomes" id="UP001595975"/>
    </source>
</evidence>
<protein>
    <submittedName>
        <fullName evidence="2">Group II intron maturase-specific domain-containing protein</fullName>
    </submittedName>
</protein>
<sequence length="229" mass="25451">MQGLMDGARLHSVLRGWCAYFRSGVSNVTVCYLTHYAWMRVVRWIRREHPGIAWKQLRRHFCGGGWWPSMERRELFNPAKVSMTRYRYRGTTIPSPWPTAVRGSERPRTGLVESLVPGDGHAGFGRRLGHPAGGDTSRVPRVDLADGARVLRFVDGLRDGVALLVSLSACVCGCGARWCAPGVRGWVGGAGWVCAPVCAWWWGCRCWLRGGGLCGSMRFCSKGVDRLDE</sequence>
<organism evidence="2 3">
    <name type="scientific">Kitasatospora misakiensis</name>
    <dbReference type="NCBI Taxonomy" id="67330"/>
    <lineage>
        <taxon>Bacteria</taxon>
        <taxon>Bacillati</taxon>
        <taxon>Actinomycetota</taxon>
        <taxon>Actinomycetes</taxon>
        <taxon>Kitasatosporales</taxon>
        <taxon>Streptomycetaceae</taxon>
        <taxon>Kitasatospora</taxon>
    </lineage>
</organism>
<comment type="caution">
    <text evidence="2">The sequence shown here is derived from an EMBL/GenBank/DDBJ whole genome shotgun (WGS) entry which is preliminary data.</text>
</comment>
<evidence type="ECO:0000259" key="1">
    <source>
        <dbReference type="Pfam" id="PF08388"/>
    </source>
</evidence>
<gene>
    <name evidence="2" type="ORF">ACFP3U_36445</name>
</gene>
<dbReference type="RefSeq" id="WP_380230071.1">
    <property type="nucleotide sequence ID" value="NZ_JBHSOF010000103.1"/>
</dbReference>
<evidence type="ECO:0000313" key="2">
    <source>
        <dbReference type="EMBL" id="MFC5668436.1"/>
    </source>
</evidence>
<accession>A0ABW0XDF6</accession>
<name>A0ABW0XDF6_9ACTN</name>
<dbReference type="Pfam" id="PF08388">
    <property type="entry name" value="GIIM"/>
    <property type="match status" value="1"/>
</dbReference>
<dbReference type="InterPro" id="IPR013597">
    <property type="entry name" value="Mat_intron_G2"/>
</dbReference>
<dbReference type="EMBL" id="JBHSOF010000103">
    <property type="protein sequence ID" value="MFC5668436.1"/>
    <property type="molecule type" value="Genomic_DNA"/>
</dbReference>
<proteinExistence type="predicted"/>
<feature type="domain" description="Group II intron maturase-specific" evidence="1">
    <location>
        <begin position="9"/>
        <end position="58"/>
    </location>
</feature>
<reference evidence="3" key="1">
    <citation type="journal article" date="2019" name="Int. J. Syst. Evol. Microbiol.">
        <title>The Global Catalogue of Microorganisms (GCM) 10K type strain sequencing project: providing services to taxonomists for standard genome sequencing and annotation.</title>
        <authorList>
            <consortium name="The Broad Institute Genomics Platform"/>
            <consortium name="The Broad Institute Genome Sequencing Center for Infectious Disease"/>
            <person name="Wu L."/>
            <person name="Ma J."/>
        </authorList>
    </citation>
    <scope>NUCLEOTIDE SEQUENCE [LARGE SCALE GENOMIC DNA]</scope>
    <source>
        <strain evidence="3">CGMCC 4.1437</strain>
    </source>
</reference>
<dbReference type="Proteomes" id="UP001595975">
    <property type="component" value="Unassembled WGS sequence"/>
</dbReference>